<evidence type="ECO:0000256" key="1">
    <source>
        <dbReference type="SAM" id="MobiDB-lite"/>
    </source>
</evidence>
<feature type="region of interest" description="Disordered" evidence="1">
    <location>
        <begin position="29"/>
        <end position="52"/>
    </location>
</feature>
<organism evidence="2 3">
    <name type="scientific">Sphaerobolus stellatus (strain SS14)</name>
    <dbReference type="NCBI Taxonomy" id="990650"/>
    <lineage>
        <taxon>Eukaryota</taxon>
        <taxon>Fungi</taxon>
        <taxon>Dikarya</taxon>
        <taxon>Basidiomycota</taxon>
        <taxon>Agaricomycotina</taxon>
        <taxon>Agaricomycetes</taxon>
        <taxon>Phallomycetidae</taxon>
        <taxon>Geastrales</taxon>
        <taxon>Sphaerobolaceae</taxon>
        <taxon>Sphaerobolus</taxon>
    </lineage>
</organism>
<sequence length="192" mass="21033">MRAEDNCTCRLIDTSNALRTARHTDNGRTLLSHLSDSPATTRQNPPNAATGEKKKFLPKLTEEEKNLIRDHLGCRRCHTFYAGHQSANCPMTIVNTWPNTSNYTPLTESMAWVAAAAAKPRITVALAYSKDPRDAETDLYVPPTPFTIPHLYAQMDLTGPAMEDFPLSVKALLDIGSPAVIISSGLVDQLGL</sequence>
<proteinExistence type="predicted"/>
<accession>A0A0C9VKG6</accession>
<dbReference type="Proteomes" id="UP000054279">
    <property type="component" value="Unassembled WGS sequence"/>
</dbReference>
<evidence type="ECO:0000313" key="3">
    <source>
        <dbReference type="Proteomes" id="UP000054279"/>
    </source>
</evidence>
<dbReference type="OrthoDB" id="2369050at2759"/>
<protein>
    <submittedName>
        <fullName evidence="2">Uncharacterized protein</fullName>
    </submittedName>
</protein>
<name>A0A0C9VKG6_SPHS4</name>
<keyword evidence="3" id="KW-1185">Reference proteome</keyword>
<gene>
    <name evidence="2" type="ORF">M422DRAFT_259150</name>
</gene>
<dbReference type="AlphaFoldDB" id="A0A0C9VKG6"/>
<reference evidence="2 3" key="1">
    <citation type="submission" date="2014-06" db="EMBL/GenBank/DDBJ databases">
        <title>Evolutionary Origins and Diversification of the Mycorrhizal Mutualists.</title>
        <authorList>
            <consortium name="DOE Joint Genome Institute"/>
            <consortium name="Mycorrhizal Genomics Consortium"/>
            <person name="Kohler A."/>
            <person name="Kuo A."/>
            <person name="Nagy L.G."/>
            <person name="Floudas D."/>
            <person name="Copeland A."/>
            <person name="Barry K.W."/>
            <person name="Cichocki N."/>
            <person name="Veneault-Fourrey C."/>
            <person name="LaButti K."/>
            <person name="Lindquist E.A."/>
            <person name="Lipzen A."/>
            <person name="Lundell T."/>
            <person name="Morin E."/>
            <person name="Murat C."/>
            <person name="Riley R."/>
            <person name="Ohm R."/>
            <person name="Sun H."/>
            <person name="Tunlid A."/>
            <person name="Henrissat B."/>
            <person name="Grigoriev I.V."/>
            <person name="Hibbett D.S."/>
            <person name="Martin F."/>
        </authorList>
    </citation>
    <scope>NUCLEOTIDE SEQUENCE [LARGE SCALE GENOMIC DNA]</scope>
    <source>
        <strain evidence="2 3">SS14</strain>
    </source>
</reference>
<dbReference type="EMBL" id="KN837162">
    <property type="protein sequence ID" value="KIJ38240.1"/>
    <property type="molecule type" value="Genomic_DNA"/>
</dbReference>
<evidence type="ECO:0000313" key="2">
    <source>
        <dbReference type="EMBL" id="KIJ38240.1"/>
    </source>
</evidence>
<feature type="compositionally biased region" description="Polar residues" evidence="1">
    <location>
        <begin position="29"/>
        <end position="47"/>
    </location>
</feature>
<dbReference type="HOGENOM" id="CLU_122054_0_0_1"/>